<dbReference type="Pfam" id="PF01475">
    <property type="entry name" value="FUR"/>
    <property type="match status" value="1"/>
</dbReference>
<keyword evidence="6" id="KW-0804">Transcription</keyword>
<keyword evidence="2" id="KW-0678">Repressor</keyword>
<reference evidence="8 9" key="1">
    <citation type="submission" date="2018-03" db="EMBL/GenBank/DDBJ databases">
        <title>Draft Genome Sequences of the Obligatory Marine Myxobacteria Enhygromyxa salina SWB005.</title>
        <authorList>
            <person name="Poehlein A."/>
            <person name="Moghaddam J.A."/>
            <person name="Harms H."/>
            <person name="Alanjari M."/>
            <person name="Koenig G.M."/>
            <person name="Daniel R."/>
            <person name="Schaeberle T.F."/>
        </authorList>
    </citation>
    <scope>NUCLEOTIDE SEQUENCE [LARGE SCALE GENOMIC DNA]</scope>
    <source>
        <strain evidence="8 9">SWB005</strain>
    </source>
</reference>
<dbReference type="PANTHER" id="PTHR33202:SF7">
    <property type="entry name" value="FERRIC UPTAKE REGULATION PROTEIN"/>
    <property type="match status" value="1"/>
</dbReference>
<dbReference type="GO" id="GO:0000976">
    <property type="term" value="F:transcription cis-regulatory region binding"/>
    <property type="evidence" value="ECO:0007669"/>
    <property type="project" value="TreeGrafter"/>
</dbReference>
<comment type="similarity">
    <text evidence="1">Belongs to the Fur family.</text>
</comment>
<gene>
    <name evidence="8" type="primary">fur_1</name>
    <name evidence="8" type="ORF">ENSA5_19210</name>
</gene>
<keyword evidence="7" id="KW-0479">Metal-binding</keyword>
<proteinExistence type="inferred from homology"/>
<feature type="binding site" evidence="7">
    <location>
        <position position="101"/>
    </location>
    <ligand>
        <name>Zn(2+)</name>
        <dbReference type="ChEBI" id="CHEBI:29105"/>
    </ligand>
</feature>
<name>A0A2S9YD63_9BACT</name>
<dbReference type="InterPro" id="IPR036390">
    <property type="entry name" value="WH_DNA-bd_sf"/>
</dbReference>
<dbReference type="InterPro" id="IPR043135">
    <property type="entry name" value="Fur_C"/>
</dbReference>
<dbReference type="GO" id="GO:0045892">
    <property type="term" value="P:negative regulation of DNA-templated transcription"/>
    <property type="evidence" value="ECO:0007669"/>
    <property type="project" value="TreeGrafter"/>
</dbReference>
<dbReference type="AlphaFoldDB" id="A0A2S9YD63"/>
<evidence type="ECO:0000256" key="4">
    <source>
        <dbReference type="ARBA" id="ARBA00023015"/>
    </source>
</evidence>
<comment type="cofactor">
    <cofactor evidence="7">
        <name>Zn(2+)</name>
        <dbReference type="ChEBI" id="CHEBI:29105"/>
    </cofactor>
    <text evidence="7">Binds 1 zinc ion per subunit.</text>
</comment>
<dbReference type="SUPFAM" id="SSF46785">
    <property type="entry name" value="Winged helix' DNA-binding domain"/>
    <property type="match status" value="1"/>
</dbReference>
<protein>
    <submittedName>
        <fullName evidence="8">Ferric uptake regulation protein</fullName>
    </submittedName>
</protein>
<keyword evidence="9" id="KW-1185">Reference proteome</keyword>
<dbReference type="InterPro" id="IPR036388">
    <property type="entry name" value="WH-like_DNA-bd_sf"/>
</dbReference>
<dbReference type="RefSeq" id="WP_181197576.1">
    <property type="nucleotide sequence ID" value="NZ_PVNK01000108.1"/>
</dbReference>
<feature type="binding site" evidence="7">
    <location>
        <position position="98"/>
    </location>
    <ligand>
        <name>Zn(2+)</name>
        <dbReference type="ChEBI" id="CHEBI:29105"/>
    </ligand>
</feature>
<keyword evidence="4" id="KW-0805">Transcription regulation</keyword>
<evidence type="ECO:0000256" key="2">
    <source>
        <dbReference type="ARBA" id="ARBA00022491"/>
    </source>
</evidence>
<evidence type="ECO:0000256" key="6">
    <source>
        <dbReference type="ARBA" id="ARBA00023163"/>
    </source>
</evidence>
<feature type="binding site" evidence="7">
    <location>
        <position position="136"/>
    </location>
    <ligand>
        <name>Zn(2+)</name>
        <dbReference type="ChEBI" id="CHEBI:29105"/>
    </ligand>
</feature>
<dbReference type="EMBL" id="PVNK01000108">
    <property type="protein sequence ID" value="PRQ02982.1"/>
    <property type="molecule type" value="Genomic_DNA"/>
</dbReference>
<dbReference type="Gene3D" id="3.30.1490.190">
    <property type="match status" value="1"/>
</dbReference>
<keyword evidence="5" id="KW-0238">DNA-binding</keyword>
<evidence type="ECO:0000256" key="1">
    <source>
        <dbReference type="ARBA" id="ARBA00007957"/>
    </source>
</evidence>
<dbReference type="PANTHER" id="PTHR33202">
    <property type="entry name" value="ZINC UPTAKE REGULATION PROTEIN"/>
    <property type="match status" value="1"/>
</dbReference>
<dbReference type="GO" id="GO:0003700">
    <property type="term" value="F:DNA-binding transcription factor activity"/>
    <property type="evidence" value="ECO:0007669"/>
    <property type="project" value="InterPro"/>
</dbReference>
<sequence length="148" mass="16374">MSITKDEARQLLHESALRVTSPRLAVLRVLAEAQDPLSHTEVLQRLGETDWDPATIYRNLVKLRDAGLAPVVSRADGINRYALAQAHDDGHQHPHFVCEDCGRVTCLPAELTASMAMQGPWAASIQKAMVQLRGECPDCLRRLSEAPR</sequence>
<accession>A0A2S9YD63</accession>
<evidence type="ECO:0000256" key="7">
    <source>
        <dbReference type="PIRSR" id="PIRSR602481-1"/>
    </source>
</evidence>
<feature type="binding site" evidence="7">
    <location>
        <position position="139"/>
    </location>
    <ligand>
        <name>Zn(2+)</name>
        <dbReference type="ChEBI" id="CHEBI:29105"/>
    </ligand>
</feature>
<evidence type="ECO:0000256" key="3">
    <source>
        <dbReference type="ARBA" id="ARBA00022833"/>
    </source>
</evidence>
<dbReference type="Proteomes" id="UP000237968">
    <property type="component" value="Unassembled WGS sequence"/>
</dbReference>
<evidence type="ECO:0000256" key="5">
    <source>
        <dbReference type="ARBA" id="ARBA00023125"/>
    </source>
</evidence>
<keyword evidence="3 7" id="KW-0862">Zinc</keyword>
<dbReference type="GO" id="GO:1900376">
    <property type="term" value="P:regulation of secondary metabolite biosynthetic process"/>
    <property type="evidence" value="ECO:0007669"/>
    <property type="project" value="TreeGrafter"/>
</dbReference>
<dbReference type="Gene3D" id="1.10.10.10">
    <property type="entry name" value="Winged helix-like DNA-binding domain superfamily/Winged helix DNA-binding domain"/>
    <property type="match status" value="1"/>
</dbReference>
<organism evidence="8 9">
    <name type="scientific">Enhygromyxa salina</name>
    <dbReference type="NCBI Taxonomy" id="215803"/>
    <lineage>
        <taxon>Bacteria</taxon>
        <taxon>Pseudomonadati</taxon>
        <taxon>Myxococcota</taxon>
        <taxon>Polyangia</taxon>
        <taxon>Nannocystales</taxon>
        <taxon>Nannocystaceae</taxon>
        <taxon>Enhygromyxa</taxon>
    </lineage>
</organism>
<dbReference type="InterPro" id="IPR002481">
    <property type="entry name" value="FUR"/>
</dbReference>
<evidence type="ECO:0000313" key="9">
    <source>
        <dbReference type="Proteomes" id="UP000237968"/>
    </source>
</evidence>
<evidence type="ECO:0000313" key="8">
    <source>
        <dbReference type="EMBL" id="PRQ02982.1"/>
    </source>
</evidence>
<dbReference type="GO" id="GO:0008270">
    <property type="term" value="F:zinc ion binding"/>
    <property type="evidence" value="ECO:0007669"/>
    <property type="project" value="TreeGrafter"/>
</dbReference>
<comment type="caution">
    <text evidence="8">The sequence shown here is derived from an EMBL/GenBank/DDBJ whole genome shotgun (WGS) entry which is preliminary data.</text>
</comment>